<feature type="transmembrane region" description="Helical" evidence="4">
    <location>
        <begin position="284"/>
        <end position="305"/>
    </location>
</feature>
<dbReference type="AlphaFoldDB" id="A0A7C2K002"/>
<evidence type="ECO:0000313" key="5">
    <source>
        <dbReference type="EMBL" id="HEN16904.1"/>
    </source>
</evidence>
<keyword evidence="4" id="KW-0472">Membrane</keyword>
<dbReference type="PANTHER" id="PTHR32347:SF23">
    <property type="entry name" value="BLL5650 PROTEIN"/>
    <property type="match status" value="1"/>
</dbReference>
<name>A0A7C2K002_9PLAN</name>
<proteinExistence type="predicted"/>
<evidence type="ECO:0000256" key="1">
    <source>
        <dbReference type="ARBA" id="ARBA00004196"/>
    </source>
</evidence>
<protein>
    <submittedName>
        <fullName evidence="5">HlyD family efflux transporter periplasmic adaptor subunit</fullName>
    </submittedName>
</protein>
<dbReference type="SUPFAM" id="SSF51230">
    <property type="entry name" value="Single hybrid motif"/>
    <property type="match status" value="1"/>
</dbReference>
<accession>A0A7C2K002</accession>
<feature type="transmembrane region" description="Helical" evidence="4">
    <location>
        <begin position="390"/>
        <end position="411"/>
    </location>
</feature>
<dbReference type="PANTHER" id="PTHR32347">
    <property type="entry name" value="EFFLUX SYSTEM COMPONENT YKNX-RELATED"/>
    <property type="match status" value="1"/>
</dbReference>
<comment type="subcellular location">
    <subcellularLocation>
        <location evidence="1">Cell envelope</location>
    </subcellularLocation>
</comment>
<evidence type="ECO:0000256" key="2">
    <source>
        <dbReference type="ARBA" id="ARBA00023054"/>
    </source>
</evidence>
<keyword evidence="4" id="KW-1133">Transmembrane helix</keyword>
<keyword evidence="2 3" id="KW-0175">Coiled coil</keyword>
<reference evidence="5" key="1">
    <citation type="journal article" date="2020" name="mSystems">
        <title>Genome- and Community-Level Interaction Insights into Carbon Utilization and Element Cycling Functions of Hydrothermarchaeota in Hydrothermal Sediment.</title>
        <authorList>
            <person name="Zhou Z."/>
            <person name="Liu Y."/>
            <person name="Xu W."/>
            <person name="Pan J."/>
            <person name="Luo Z.H."/>
            <person name="Li M."/>
        </authorList>
    </citation>
    <scope>NUCLEOTIDE SEQUENCE [LARGE SCALE GENOMIC DNA]</scope>
    <source>
        <strain evidence="5">SpSt-339</strain>
    </source>
</reference>
<evidence type="ECO:0000256" key="3">
    <source>
        <dbReference type="SAM" id="Coils"/>
    </source>
</evidence>
<dbReference type="CDD" id="cd06850">
    <property type="entry name" value="biotinyl_domain"/>
    <property type="match status" value="1"/>
</dbReference>
<feature type="transmembrane region" description="Helical" evidence="4">
    <location>
        <begin position="432"/>
        <end position="455"/>
    </location>
</feature>
<dbReference type="Gene3D" id="2.40.30.170">
    <property type="match status" value="1"/>
</dbReference>
<dbReference type="GO" id="GO:0030313">
    <property type="term" value="C:cell envelope"/>
    <property type="evidence" value="ECO:0007669"/>
    <property type="project" value="UniProtKB-SubCell"/>
</dbReference>
<dbReference type="InterPro" id="IPR050465">
    <property type="entry name" value="UPF0194_transport"/>
</dbReference>
<feature type="coiled-coil region" evidence="3">
    <location>
        <begin position="492"/>
        <end position="559"/>
    </location>
</feature>
<comment type="caution">
    <text evidence="5">The sequence shown here is derived from an EMBL/GenBank/DDBJ whole genome shotgun (WGS) entry which is preliminary data.</text>
</comment>
<keyword evidence="4" id="KW-0812">Transmembrane</keyword>
<dbReference type="Gene3D" id="2.40.50.100">
    <property type="match status" value="1"/>
</dbReference>
<dbReference type="EMBL" id="DSOK01000430">
    <property type="protein sequence ID" value="HEN16904.1"/>
    <property type="molecule type" value="Genomic_DNA"/>
</dbReference>
<feature type="transmembrane region" description="Helical" evidence="4">
    <location>
        <begin position="256"/>
        <end position="278"/>
    </location>
</feature>
<dbReference type="InterPro" id="IPR011053">
    <property type="entry name" value="Single_hybrid_motif"/>
</dbReference>
<evidence type="ECO:0000256" key="4">
    <source>
        <dbReference type="SAM" id="Phobius"/>
    </source>
</evidence>
<organism evidence="5">
    <name type="scientific">Schlesneria paludicola</name>
    <dbReference type="NCBI Taxonomy" id="360056"/>
    <lineage>
        <taxon>Bacteria</taxon>
        <taxon>Pseudomonadati</taxon>
        <taxon>Planctomycetota</taxon>
        <taxon>Planctomycetia</taxon>
        <taxon>Planctomycetales</taxon>
        <taxon>Planctomycetaceae</taxon>
        <taxon>Schlesneria</taxon>
    </lineage>
</organism>
<feature type="transmembrane region" description="Helical" evidence="4">
    <location>
        <begin position="361"/>
        <end position="384"/>
    </location>
</feature>
<sequence>MSVGEMTPSSFRPVPLRARPDLEYERFDDGPDAGWSVKDPLGLQFHRLEPAQFAVLQRLDGRRSLRDLRAEVNRDFPAVGFTLDELQSLIVDLHQKGLVLSERIGQARTLKQRVSKERGRKLLGLLGQVLFLRLPGWNPMQTLTWLLPRVRWIYSTPFLVLVSLLVASSWLMVLVQFAEFRSRLPEFQQFFGWPNLIWLWVTLAGSKILHEFGHGLTCHYYGRRCHEMGVMLLVFTPTLYCDVTDAWLIRDRWPRIWIGAAGMLFELVLSAVAIYVWWFSSPGLINHLALNVFFVTTISTVIFNLNPLMRFDGYYMLSDWLGIPNLRSQAERLLDRWIARNVYGFDLLPDPLLPQHHQGHFALYAVASAAYGWFIFGSIMLFLYSWLKPYQLQSLGITAAFFSLTGLLMSLGVRTYRIGKTPRHGPVRWWSVGLAGLVLLAALSAVLFAPIPWYVEAAAIIEPAGVVQVYNPLPGRVLEILVRPGDQVAAGQTLLILENEDLSDRARQLEDELAAQKKLVAAARSADFAADYAVALEHQVALEKQLAEVQQQLDLLTIKAPTSGRIVAADYRQPDPDLPDRALPQWHATPLDRQNIGSWLEIRTNLASIAPGEDLQAVLYLPQVHRNEVAVGQNVSLKLDALPGRVFRGQVAELSSQQAETVPIALSTKAGGPLATESLPDKTERLQELTYQAKVNLTDDERVLRTGMRGNARFVVAEHTAAWWIGQSLRRLFRFRL</sequence>
<feature type="transmembrane region" description="Helical" evidence="4">
    <location>
        <begin position="152"/>
        <end position="178"/>
    </location>
</feature>
<gene>
    <name evidence="5" type="ORF">ENQ76_15700</name>
</gene>